<dbReference type="RefSeq" id="WP_123122127.1">
    <property type="nucleotide sequence ID" value="NZ_RJJR01000016.1"/>
</dbReference>
<evidence type="ECO:0000313" key="7">
    <source>
        <dbReference type="EMBL" id="RNI33870.1"/>
    </source>
</evidence>
<keyword evidence="5" id="KW-0732">Signal</keyword>
<feature type="chain" id="PRO_5018015834" evidence="5">
    <location>
        <begin position="21"/>
        <end position="366"/>
    </location>
</feature>
<evidence type="ECO:0000256" key="5">
    <source>
        <dbReference type="SAM" id="SignalP"/>
    </source>
</evidence>
<dbReference type="GO" id="GO:0016491">
    <property type="term" value="F:oxidoreductase activity"/>
    <property type="evidence" value="ECO:0007669"/>
    <property type="project" value="InterPro"/>
</dbReference>
<comment type="subcellular location">
    <subcellularLocation>
        <location evidence="1">Cell envelope</location>
    </subcellularLocation>
</comment>
<evidence type="ECO:0000256" key="1">
    <source>
        <dbReference type="ARBA" id="ARBA00004196"/>
    </source>
</evidence>
<dbReference type="AlphaFoldDB" id="A0A3M9N7U0"/>
<evidence type="ECO:0000313" key="8">
    <source>
        <dbReference type="Proteomes" id="UP000267223"/>
    </source>
</evidence>
<reference evidence="7 8" key="1">
    <citation type="submission" date="2018-11" db="EMBL/GenBank/DDBJ databases">
        <title>Draft genome sequence of Ferruginibacter sp. BO-59.</title>
        <authorList>
            <person name="Im W.T."/>
        </authorList>
    </citation>
    <scope>NUCLEOTIDE SEQUENCE [LARGE SCALE GENOMIC DNA]</scope>
    <source>
        <strain evidence="7 8">BO-59</strain>
    </source>
</reference>
<dbReference type="PANTHER" id="PTHR42852">
    <property type="entry name" value="THIOL:DISULFIDE INTERCHANGE PROTEIN DSBE"/>
    <property type="match status" value="1"/>
</dbReference>
<proteinExistence type="predicted"/>
<dbReference type="GO" id="GO:0030313">
    <property type="term" value="C:cell envelope"/>
    <property type="evidence" value="ECO:0007669"/>
    <property type="project" value="UniProtKB-SubCell"/>
</dbReference>
<dbReference type="GO" id="GO:0017004">
    <property type="term" value="P:cytochrome complex assembly"/>
    <property type="evidence" value="ECO:0007669"/>
    <property type="project" value="UniProtKB-KW"/>
</dbReference>
<keyword evidence="2" id="KW-0201">Cytochrome c-type biogenesis</keyword>
<feature type="signal peptide" evidence="5">
    <location>
        <begin position="1"/>
        <end position="20"/>
    </location>
</feature>
<name>A0A3M9N7U0_9BACT</name>
<dbReference type="InterPro" id="IPR036249">
    <property type="entry name" value="Thioredoxin-like_sf"/>
</dbReference>
<dbReference type="EMBL" id="RJJR01000016">
    <property type="protein sequence ID" value="RNI33870.1"/>
    <property type="molecule type" value="Genomic_DNA"/>
</dbReference>
<dbReference type="Gene3D" id="3.40.30.10">
    <property type="entry name" value="Glutaredoxin"/>
    <property type="match status" value="1"/>
</dbReference>
<feature type="domain" description="Thioredoxin" evidence="6">
    <location>
        <begin position="228"/>
        <end position="366"/>
    </location>
</feature>
<dbReference type="PROSITE" id="PS00194">
    <property type="entry name" value="THIOREDOXIN_1"/>
    <property type="match status" value="1"/>
</dbReference>
<dbReference type="Pfam" id="PF14289">
    <property type="entry name" value="DUF4369"/>
    <property type="match status" value="1"/>
</dbReference>
<sequence length="366" mass="41634">MRKIIVIISALFFFTSNLMAQDSAFVINGHLEKIKKGTIFLNIYKNNETFKDSAAIDDGKFRFTGFISSPYFATLTLPERRNDYFTFYIEPAQMEILGRGDSLKLLRVKGSEVNSDDKLLKERMKPVAEWEANNSRIYEEAYKAKNRKVMDSLDQVDLQILDAKRKVVASFVKDYPKSMRGAMAILENFSYYAEADEVRPLYQALDPSIQNSTKGKQIKKMVDTYEKVAIGKPAPAINQFTPDSSQLSLSSLKGKFVLIDFWASWCGPCRRENPNVVAAYNQFKDKGFTILGVSYDTKKDRWEKAIADDHLDWNQVSDLKGWQNATSEEYGIKAIPSNVLVDKEGIIVAKNIFGEKLVAKLKELLD</sequence>
<dbReference type="InterPro" id="IPR025380">
    <property type="entry name" value="DUF4369"/>
</dbReference>
<organism evidence="7 8">
    <name type="scientific">Hanamia caeni</name>
    <dbReference type="NCBI Taxonomy" id="2294116"/>
    <lineage>
        <taxon>Bacteria</taxon>
        <taxon>Pseudomonadati</taxon>
        <taxon>Bacteroidota</taxon>
        <taxon>Chitinophagia</taxon>
        <taxon>Chitinophagales</taxon>
        <taxon>Chitinophagaceae</taxon>
        <taxon>Hanamia</taxon>
    </lineage>
</organism>
<evidence type="ECO:0000256" key="3">
    <source>
        <dbReference type="ARBA" id="ARBA00023157"/>
    </source>
</evidence>
<accession>A0A3M9N7U0</accession>
<keyword evidence="8" id="KW-1185">Reference proteome</keyword>
<dbReference type="PANTHER" id="PTHR42852:SF6">
    <property type="entry name" value="THIOL:DISULFIDE INTERCHANGE PROTEIN DSBE"/>
    <property type="match status" value="1"/>
</dbReference>
<evidence type="ECO:0000259" key="6">
    <source>
        <dbReference type="PROSITE" id="PS51352"/>
    </source>
</evidence>
<comment type="caution">
    <text evidence="7">The sequence shown here is derived from an EMBL/GenBank/DDBJ whole genome shotgun (WGS) entry which is preliminary data.</text>
</comment>
<dbReference type="Proteomes" id="UP000267223">
    <property type="component" value="Unassembled WGS sequence"/>
</dbReference>
<keyword evidence="3" id="KW-1015">Disulfide bond</keyword>
<keyword evidence="4" id="KW-0676">Redox-active center</keyword>
<gene>
    <name evidence="7" type="ORF">EFY79_17990</name>
</gene>
<dbReference type="SUPFAM" id="SSF52833">
    <property type="entry name" value="Thioredoxin-like"/>
    <property type="match status" value="1"/>
</dbReference>
<dbReference type="CDD" id="cd02966">
    <property type="entry name" value="TlpA_like_family"/>
    <property type="match status" value="1"/>
</dbReference>
<evidence type="ECO:0000256" key="4">
    <source>
        <dbReference type="ARBA" id="ARBA00023284"/>
    </source>
</evidence>
<dbReference type="GO" id="GO:0016209">
    <property type="term" value="F:antioxidant activity"/>
    <property type="evidence" value="ECO:0007669"/>
    <property type="project" value="InterPro"/>
</dbReference>
<dbReference type="OrthoDB" id="750178at2"/>
<dbReference type="InterPro" id="IPR050553">
    <property type="entry name" value="Thioredoxin_ResA/DsbE_sf"/>
</dbReference>
<evidence type="ECO:0000256" key="2">
    <source>
        <dbReference type="ARBA" id="ARBA00022748"/>
    </source>
</evidence>
<dbReference type="InterPro" id="IPR000866">
    <property type="entry name" value="AhpC/TSA"/>
</dbReference>
<protein>
    <submittedName>
        <fullName evidence="7">AhpC/TSA family protein</fullName>
    </submittedName>
</protein>
<dbReference type="Pfam" id="PF00578">
    <property type="entry name" value="AhpC-TSA"/>
    <property type="match status" value="1"/>
</dbReference>
<dbReference type="InterPro" id="IPR013766">
    <property type="entry name" value="Thioredoxin_domain"/>
</dbReference>
<dbReference type="PROSITE" id="PS51352">
    <property type="entry name" value="THIOREDOXIN_2"/>
    <property type="match status" value="1"/>
</dbReference>
<dbReference type="InterPro" id="IPR017937">
    <property type="entry name" value="Thioredoxin_CS"/>
</dbReference>